<evidence type="ECO:0000256" key="3">
    <source>
        <dbReference type="SAM" id="Phobius"/>
    </source>
</evidence>
<comment type="similarity">
    <text evidence="1">Belongs to the glycosyltransferase 32 family.</text>
</comment>
<keyword evidence="3" id="KW-1133">Transmembrane helix</keyword>
<evidence type="ECO:0000313" key="5">
    <source>
        <dbReference type="Proteomes" id="UP000635477"/>
    </source>
</evidence>
<dbReference type="GO" id="GO:0000030">
    <property type="term" value="F:mannosyltransferase activity"/>
    <property type="evidence" value="ECO:0007669"/>
    <property type="project" value="TreeGrafter"/>
</dbReference>
<dbReference type="InterPro" id="IPR051706">
    <property type="entry name" value="Glycosyltransferase_domain"/>
</dbReference>
<evidence type="ECO:0000256" key="2">
    <source>
        <dbReference type="ARBA" id="ARBA00022679"/>
    </source>
</evidence>
<keyword evidence="3" id="KW-0472">Membrane</keyword>
<keyword evidence="5" id="KW-1185">Reference proteome</keyword>
<keyword evidence="3" id="KW-0812">Transmembrane</keyword>
<dbReference type="Proteomes" id="UP000635477">
    <property type="component" value="Unassembled WGS sequence"/>
</dbReference>
<dbReference type="InterPro" id="IPR029044">
    <property type="entry name" value="Nucleotide-diphossugar_trans"/>
</dbReference>
<name>A0A8H4USS3_9HYPO</name>
<dbReference type="OrthoDB" id="3647at2759"/>
<dbReference type="GO" id="GO:0051999">
    <property type="term" value="P:mannosyl-inositol phosphorylceramide biosynthetic process"/>
    <property type="evidence" value="ECO:0007669"/>
    <property type="project" value="TreeGrafter"/>
</dbReference>
<dbReference type="Pfam" id="PF04488">
    <property type="entry name" value="Gly_transf_sug"/>
    <property type="match status" value="1"/>
</dbReference>
<dbReference type="AlphaFoldDB" id="A0A8H4USS3"/>
<feature type="transmembrane region" description="Helical" evidence="3">
    <location>
        <begin position="251"/>
        <end position="270"/>
    </location>
</feature>
<dbReference type="PANTHER" id="PTHR32385:SF15">
    <property type="entry name" value="INOSITOL PHOSPHOCERAMIDE MANNOSYLTRANSFERASE 1"/>
    <property type="match status" value="1"/>
</dbReference>
<evidence type="ECO:0008006" key="6">
    <source>
        <dbReference type="Google" id="ProtNLM"/>
    </source>
</evidence>
<feature type="transmembrane region" description="Helical" evidence="3">
    <location>
        <begin position="46"/>
        <end position="64"/>
    </location>
</feature>
<organism evidence="4 5">
    <name type="scientific">Fusarium zealandicum</name>
    <dbReference type="NCBI Taxonomy" id="1053134"/>
    <lineage>
        <taxon>Eukaryota</taxon>
        <taxon>Fungi</taxon>
        <taxon>Dikarya</taxon>
        <taxon>Ascomycota</taxon>
        <taxon>Pezizomycotina</taxon>
        <taxon>Sordariomycetes</taxon>
        <taxon>Hypocreomycetidae</taxon>
        <taxon>Hypocreales</taxon>
        <taxon>Nectriaceae</taxon>
        <taxon>Fusarium</taxon>
        <taxon>Fusarium staphyleae species complex</taxon>
    </lineage>
</organism>
<dbReference type="InterPro" id="IPR007577">
    <property type="entry name" value="GlycoTrfase_DXD_sugar-bd_CS"/>
</dbReference>
<accession>A0A8H4USS3</accession>
<dbReference type="SUPFAM" id="SSF53448">
    <property type="entry name" value="Nucleotide-diphospho-sugar transferases"/>
    <property type="match status" value="1"/>
</dbReference>
<comment type="caution">
    <text evidence="4">The sequence shown here is derived from an EMBL/GenBank/DDBJ whole genome shotgun (WGS) entry which is preliminary data.</text>
</comment>
<reference evidence="4" key="2">
    <citation type="submission" date="2020-05" db="EMBL/GenBank/DDBJ databases">
        <authorList>
            <person name="Kim H.-S."/>
            <person name="Proctor R.H."/>
            <person name="Brown D.W."/>
        </authorList>
    </citation>
    <scope>NUCLEOTIDE SEQUENCE</scope>
    <source>
        <strain evidence="4">NRRL 22465</strain>
    </source>
</reference>
<dbReference type="EMBL" id="JABEYC010000081">
    <property type="protein sequence ID" value="KAF4983101.1"/>
    <property type="molecule type" value="Genomic_DNA"/>
</dbReference>
<keyword evidence="2" id="KW-0808">Transferase</keyword>
<feature type="transmembrane region" description="Helical" evidence="3">
    <location>
        <begin position="321"/>
        <end position="346"/>
    </location>
</feature>
<evidence type="ECO:0000256" key="1">
    <source>
        <dbReference type="ARBA" id="ARBA00009003"/>
    </source>
</evidence>
<reference evidence="4" key="1">
    <citation type="journal article" date="2020" name="BMC Genomics">
        <title>Correction to: Identification and distribution of gene clusters required for synthesis of sphingolipid metabolism inhibitors in diverse species of the filamentous fungus Fusarium.</title>
        <authorList>
            <person name="Kim H.S."/>
            <person name="Lohmar J.M."/>
            <person name="Busman M."/>
            <person name="Brown D.W."/>
            <person name="Naumann T.A."/>
            <person name="Divon H.H."/>
            <person name="Lysoe E."/>
            <person name="Uhlig S."/>
            <person name="Proctor R.H."/>
        </authorList>
    </citation>
    <scope>NUCLEOTIDE SEQUENCE</scope>
    <source>
        <strain evidence="4">NRRL 22465</strain>
    </source>
</reference>
<protein>
    <recommendedName>
        <fullName evidence="6">Mannosyl phosphorylinositol ceramide synthase SUR1</fullName>
    </recommendedName>
</protein>
<dbReference type="GO" id="GO:0016020">
    <property type="term" value="C:membrane"/>
    <property type="evidence" value="ECO:0007669"/>
    <property type="project" value="GOC"/>
</dbReference>
<proteinExistence type="inferred from homology"/>
<gene>
    <name evidence="4" type="ORF">FZEAL_1411</name>
</gene>
<sequence length="365" mass="41762">MAAADNISPAINSDKAFDVERLEWSSPSRWSKWLNKQRLPRLRRSSVLLLVFDVLLVLLAIHTFEPLITLLHRNEELFGSRLTLPRQDETVSEPNPDRHAIPKIFHQTAATDVIPENWVKPQQSCRDVYSDFEYKLWTDESARDFIEAEYPWFVDTWDNYPFPIQRADAIRYFVLYHYGGIYLDLDTWCNKTIPILDIESDVATHHAVFKSTTPTGVSNDLMITSPRHPVFEAALANILRYNDITKGWGPWLPYGAIMIAAGPLFITMVIKNYLLEQPALPELTVSVVNATTLQPYMTDLESCSWHHDDAKLLMWLGNKPFIWFGLGAIVTVGVLLVINRGLMLLWKGLDKLPSVPDNMKVAKLT</sequence>
<dbReference type="Gene3D" id="3.90.550.20">
    <property type="match status" value="1"/>
</dbReference>
<evidence type="ECO:0000313" key="4">
    <source>
        <dbReference type="EMBL" id="KAF4983101.1"/>
    </source>
</evidence>
<dbReference type="PANTHER" id="PTHR32385">
    <property type="entry name" value="MANNOSYL PHOSPHORYLINOSITOL CERAMIDE SYNTHASE"/>
    <property type="match status" value="1"/>
</dbReference>